<keyword evidence="2" id="KW-0378">Hydrolase</keyword>
<dbReference type="RefSeq" id="WP_104849930.1">
    <property type="nucleotide sequence ID" value="NZ_PKOZ01000007.1"/>
</dbReference>
<evidence type="ECO:0000313" key="4">
    <source>
        <dbReference type="EMBL" id="PQD94855.1"/>
    </source>
</evidence>
<feature type="domain" description="HIRAN" evidence="3">
    <location>
        <begin position="6"/>
        <end position="58"/>
    </location>
</feature>
<evidence type="ECO:0000259" key="3">
    <source>
        <dbReference type="Pfam" id="PF08797"/>
    </source>
</evidence>
<keyword evidence="1" id="KW-0479">Metal-binding</keyword>
<evidence type="ECO:0000256" key="2">
    <source>
        <dbReference type="ARBA" id="ARBA00022801"/>
    </source>
</evidence>
<organism evidence="4 5">
    <name type="scientific">Pradoshia eiseniae</name>
    <dbReference type="NCBI Taxonomy" id="2064768"/>
    <lineage>
        <taxon>Bacteria</taxon>
        <taxon>Bacillati</taxon>
        <taxon>Bacillota</taxon>
        <taxon>Bacilli</taxon>
        <taxon>Bacillales</taxon>
        <taxon>Bacillaceae</taxon>
        <taxon>Pradoshia</taxon>
    </lineage>
</organism>
<dbReference type="InterPro" id="IPR014905">
    <property type="entry name" value="HIRAN"/>
</dbReference>
<comment type="caution">
    <text evidence="4">The sequence shown here is derived from an EMBL/GenBank/DDBJ whole genome shotgun (WGS) entry which is preliminary data.</text>
</comment>
<dbReference type="Proteomes" id="UP000239663">
    <property type="component" value="Unassembled WGS sequence"/>
</dbReference>
<sequence>MAEKYISIVGVGHYFGPEIFKVGQRIILRKDHDNKQDDEAIQAELETIGKVGYVANNYQTVAKGTQSAGRIYDTFDEECAGEVAFIVKDTIIVKVLPEEKVTGAE</sequence>
<name>A0A2S7MYM7_9BACI</name>
<dbReference type="EMBL" id="PKOZ01000007">
    <property type="protein sequence ID" value="PQD94855.1"/>
    <property type="molecule type" value="Genomic_DNA"/>
</dbReference>
<evidence type="ECO:0000313" key="5">
    <source>
        <dbReference type="Proteomes" id="UP000239663"/>
    </source>
</evidence>
<dbReference type="Gene3D" id="3.30.70.2330">
    <property type="match status" value="1"/>
</dbReference>
<dbReference type="AlphaFoldDB" id="A0A2S7MYM7"/>
<keyword evidence="4" id="KW-0238">DNA-binding</keyword>
<evidence type="ECO:0000256" key="1">
    <source>
        <dbReference type="ARBA" id="ARBA00022723"/>
    </source>
</evidence>
<accession>A0A2S7MYM7</accession>
<gene>
    <name evidence="4" type="ORF">CYL18_12905</name>
</gene>
<dbReference type="GO" id="GO:0003677">
    <property type="term" value="F:DNA binding"/>
    <property type="evidence" value="ECO:0007669"/>
    <property type="project" value="UniProtKB-KW"/>
</dbReference>
<proteinExistence type="predicted"/>
<reference evidence="4 5" key="1">
    <citation type="submission" date="2017-12" db="EMBL/GenBank/DDBJ databases">
        <title>Taxonomic description and draft genome of Pradoshia cofamensis Gen. nov., sp. nov., a thermotolerant bacillale isolated from anterior gut of earthworm Eisenia fetida.</title>
        <authorList>
            <person name="Saha T."/>
            <person name="Chakraborty R."/>
        </authorList>
    </citation>
    <scope>NUCLEOTIDE SEQUENCE [LARGE SCALE GENOMIC DNA]</scope>
    <source>
        <strain evidence="4 5">EAG3</strain>
    </source>
</reference>
<dbReference type="Pfam" id="PF08797">
    <property type="entry name" value="HIRAN"/>
    <property type="match status" value="1"/>
</dbReference>
<dbReference type="OrthoDB" id="2988931at2"/>
<keyword evidence="5" id="KW-1185">Reference proteome</keyword>
<protein>
    <submittedName>
        <fullName evidence="4">DNA-binding protein</fullName>
    </submittedName>
</protein>